<name>A0A017RT96_9CLOT</name>
<keyword evidence="3" id="KW-1185">Reference proteome</keyword>
<dbReference type="RefSeq" id="WP_035382158.1">
    <property type="nucleotide sequence ID" value="NZ_AZQP01000163.1"/>
</dbReference>
<dbReference type="Proteomes" id="UP000019681">
    <property type="component" value="Unassembled WGS sequence"/>
</dbReference>
<organism evidence="2 3">
    <name type="scientific">Fervidicella metallireducens AeB</name>
    <dbReference type="NCBI Taxonomy" id="1403537"/>
    <lineage>
        <taxon>Bacteria</taxon>
        <taxon>Bacillati</taxon>
        <taxon>Bacillota</taxon>
        <taxon>Clostridia</taxon>
        <taxon>Eubacteriales</taxon>
        <taxon>Clostridiaceae</taxon>
        <taxon>Fervidicella</taxon>
    </lineage>
</organism>
<accession>A0A017RT96</accession>
<protein>
    <recommendedName>
        <fullName evidence="1">DUF1659 domain-containing protein</fullName>
    </recommendedName>
</protein>
<proteinExistence type="predicted"/>
<comment type="caution">
    <text evidence="2">The sequence shown here is derived from an EMBL/GenBank/DDBJ whole genome shotgun (WGS) entry which is preliminary data.</text>
</comment>
<evidence type="ECO:0000259" key="1">
    <source>
        <dbReference type="Pfam" id="PF07872"/>
    </source>
</evidence>
<evidence type="ECO:0000313" key="2">
    <source>
        <dbReference type="EMBL" id="EYE87095.1"/>
    </source>
</evidence>
<gene>
    <name evidence="2" type="ORF">Q428_15380</name>
</gene>
<evidence type="ECO:0000313" key="3">
    <source>
        <dbReference type="Proteomes" id="UP000019681"/>
    </source>
</evidence>
<dbReference type="Pfam" id="PF07872">
    <property type="entry name" value="DUF1659"/>
    <property type="match status" value="1"/>
</dbReference>
<dbReference type="AlphaFoldDB" id="A0A017RT96"/>
<dbReference type="InterPro" id="IPR012454">
    <property type="entry name" value="DUF1659"/>
</dbReference>
<dbReference type="EMBL" id="AZQP01000163">
    <property type="protein sequence ID" value="EYE87095.1"/>
    <property type="molecule type" value="Genomic_DNA"/>
</dbReference>
<dbReference type="OrthoDB" id="1955198at2"/>
<reference evidence="2 3" key="1">
    <citation type="journal article" date="2014" name="Genome Announc.">
        <title>Draft Genome Sequence of Fervidicella metallireducens Strain AeBT, an Iron-Reducing Thermoanaerobe from the Great Artesian Basin.</title>
        <authorList>
            <person name="Patel B.K."/>
        </authorList>
    </citation>
    <scope>NUCLEOTIDE SEQUENCE [LARGE SCALE GENOMIC DNA]</scope>
    <source>
        <strain evidence="2 3">AeB</strain>
    </source>
</reference>
<sequence length="74" mass="7901">MAVNSVRLTSALVMKVKTGVDGKGNDIFKSITFKRVKPGAVKEDVFAVAQGIASILAVPVSSVQRQDLDELINE</sequence>
<feature type="domain" description="DUF1659" evidence="1">
    <location>
        <begin position="2"/>
        <end position="73"/>
    </location>
</feature>